<sequence>MKESKTYRYQVGGSLAADAPTYVVRQADKDLYEGLKSGDFCYVLNSRQMGKSSLRVRTMERLEEEGLRCVAIDLTTIGSQNVTPDGWYMGIFYELVRKFELSDRVNRRNWWREREQLPSVQKLSEFIEQVLLLEISENIVIFIDEIDSILSLNFSTDDFFAFIRACYNQRVNNPLYRRLSFVLLGVATPSDLIKDKTRTPFNIGRAIELSGFNLYETQTLAAGLTGKVSNPQAVLKQILTWTGGQPFLTQKLCEIIYTCEIPLPVVQESAWVEQIIKSRLLENWEAQDNPEHLRTIRDRIIRSKQRAGRLLGLYQKIIQQGEILADNSPAQKELQLSGLVVKEQSKLKVYNRIYVSIFTSNWVDRELATLRPYAEAINAWIVSSYQDQSRLLRGQALQEALTWASDKSLSNEDYQFLSASQELEKKEVKLALEAAEKANQILAEAQYQAKQTIRNGFTGLAVISSIAVMLLIFTSTNLNIALQKEKIAQIETQKANQKLYNAEKERQEVHQQINKKILEVENVKKKQANLEKYNNIASEKIKLAEKKQKAAEKQTQIEKQNLINAKTELEKISLVINKKNEELEKEAQKYQELKAEYTKAQDKLKEAVSDLRQLYAITHGTSNEGRDSLASQFDPRESTVVARGRITSSTEKKPVINFPNINDKVSAVSPSAYPTSTTLNVEPITVDTYYNSQININDSKNSLLLSRSSSTNINRNNEDLIALSRECSRNDILQFGSSGSAVLNVQKQLKNLGLYNGELTGRFDYLTEASVLKFQKALGITTNGKICQNLLDKLLTNVGTSGEMFINNIVSAVQTNSTPLDDITFQSSNLVITNGSIVNINGDEAIKIAPRDRINLMTRSVGFLSTNGKISVNTLAQVEAGSITISTQPLSIQMLRQTLSETEGNGNGGNLQIPNSETILNSAIQAFSSPLPPPAELLPTNTEYLSATGNGGDININSNLQGTSHIQLADTNAKFPQTYKRVTQIRFRRARKVAVSQNRTNKLFNNIKIAPFRYNNKILELQKWLNTRGFYNGPLDGIWGKQTQEAIEAFQLYYGITN</sequence>
<dbReference type="InterPro" id="IPR002477">
    <property type="entry name" value="Peptidoglycan-bd-like"/>
</dbReference>
<keyword evidence="1" id="KW-0175">Coiled coil</keyword>
<evidence type="ECO:0000259" key="3">
    <source>
        <dbReference type="Pfam" id="PF01471"/>
    </source>
</evidence>
<keyword evidence="2" id="KW-0812">Transmembrane</keyword>
<evidence type="ECO:0000256" key="2">
    <source>
        <dbReference type="SAM" id="Phobius"/>
    </source>
</evidence>
<evidence type="ECO:0000313" key="5">
    <source>
        <dbReference type="Proteomes" id="UP000715781"/>
    </source>
</evidence>
<protein>
    <submittedName>
        <fullName evidence="4">AAA-like domain-containing protein</fullName>
    </submittedName>
</protein>
<keyword evidence="2" id="KW-1133">Transmembrane helix</keyword>
<gene>
    <name evidence="4" type="ORF">KME32_33455</name>
</gene>
<dbReference type="Pfam" id="PF14516">
    <property type="entry name" value="AAA_35"/>
    <property type="match status" value="1"/>
</dbReference>
<dbReference type="Gene3D" id="1.10.101.10">
    <property type="entry name" value="PGBD-like superfamily/PGBD"/>
    <property type="match status" value="2"/>
</dbReference>
<name>A0A951Q4Z2_9NOST</name>
<feature type="coiled-coil region" evidence="1">
    <location>
        <begin position="418"/>
        <end position="455"/>
    </location>
</feature>
<dbReference type="Pfam" id="PF01471">
    <property type="entry name" value="PG_binding_1"/>
    <property type="match status" value="2"/>
</dbReference>
<evidence type="ECO:0000256" key="1">
    <source>
        <dbReference type="SAM" id="Coils"/>
    </source>
</evidence>
<dbReference type="SUPFAM" id="SSF47090">
    <property type="entry name" value="PGBD-like"/>
    <property type="match status" value="2"/>
</dbReference>
<evidence type="ECO:0000313" key="4">
    <source>
        <dbReference type="EMBL" id="MBW4565904.1"/>
    </source>
</evidence>
<reference evidence="4" key="1">
    <citation type="submission" date="2021-05" db="EMBL/GenBank/DDBJ databases">
        <authorList>
            <person name="Pietrasiak N."/>
            <person name="Ward R."/>
            <person name="Stajich J.E."/>
            <person name="Kurbessoian T."/>
        </authorList>
    </citation>
    <scope>NUCLEOTIDE SEQUENCE</scope>
    <source>
        <strain evidence="4">JT2-VF2</strain>
    </source>
</reference>
<dbReference type="InterPro" id="IPR036365">
    <property type="entry name" value="PGBD-like_sf"/>
</dbReference>
<proteinExistence type="predicted"/>
<accession>A0A951Q4Z2</accession>
<dbReference type="Proteomes" id="UP000715781">
    <property type="component" value="Unassembled WGS sequence"/>
</dbReference>
<dbReference type="EMBL" id="JAHHHN010000051">
    <property type="protein sequence ID" value="MBW4565904.1"/>
    <property type="molecule type" value="Genomic_DNA"/>
</dbReference>
<keyword evidence="2" id="KW-0472">Membrane</keyword>
<dbReference type="InterPro" id="IPR036366">
    <property type="entry name" value="PGBDSf"/>
</dbReference>
<feature type="domain" description="Peptidoglycan binding-like" evidence="3">
    <location>
        <begin position="738"/>
        <end position="786"/>
    </location>
</feature>
<dbReference type="AlphaFoldDB" id="A0A951Q4Z2"/>
<reference evidence="4" key="2">
    <citation type="journal article" date="2022" name="Microbiol. Resour. Announc.">
        <title>Metagenome Sequencing to Explore Phylogenomics of Terrestrial Cyanobacteria.</title>
        <authorList>
            <person name="Ward R.D."/>
            <person name="Stajich J.E."/>
            <person name="Johansen J.R."/>
            <person name="Huntemann M."/>
            <person name="Clum A."/>
            <person name="Foster B."/>
            <person name="Foster B."/>
            <person name="Roux S."/>
            <person name="Palaniappan K."/>
            <person name="Varghese N."/>
            <person name="Mukherjee S."/>
            <person name="Reddy T.B.K."/>
            <person name="Daum C."/>
            <person name="Copeland A."/>
            <person name="Chen I.A."/>
            <person name="Ivanova N.N."/>
            <person name="Kyrpides N.C."/>
            <person name="Shapiro N."/>
            <person name="Eloe-Fadrosh E.A."/>
            <person name="Pietrasiak N."/>
        </authorList>
    </citation>
    <scope>NUCLEOTIDE SEQUENCE</scope>
    <source>
        <strain evidence="4">JT2-VF2</strain>
    </source>
</reference>
<feature type="coiled-coil region" evidence="1">
    <location>
        <begin position="492"/>
        <end position="614"/>
    </location>
</feature>
<feature type="transmembrane region" description="Helical" evidence="2">
    <location>
        <begin position="456"/>
        <end position="474"/>
    </location>
</feature>
<dbReference type="InterPro" id="IPR027417">
    <property type="entry name" value="P-loop_NTPase"/>
</dbReference>
<organism evidence="4 5">
    <name type="scientific">Mojavia pulchra JT2-VF2</name>
    <dbReference type="NCBI Taxonomy" id="287848"/>
    <lineage>
        <taxon>Bacteria</taxon>
        <taxon>Bacillati</taxon>
        <taxon>Cyanobacteriota</taxon>
        <taxon>Cyanophyceae</taxon>
        <taxon>Nostocales</taxon>
        <taxon>Nostocaceae</taxon>
    </lineage>
</organism>
<dbReference type="SUPFAM" id="SSF52540">
    <property type="entry name" value="P-loop containing nucleoside triphosphate hydrolases"/>
    <property type="match status" value="1"/>
</dbReference>
<dbReference type="Gene3D" id="3.40.50.300">
    <property type="entry name" value="P-loop containing nucleotide triphosphate hydrolases"/>
    <property type="match status" value="1"/>
</dbReference>
<comment type="caution">
    <text evidence="4">The sequence shown here is derived from an EMBL/GenBank/DDBJ whole genome shotgun (WGS) entry which is preliminary data.</text>
</comment>
<feature type="domain" description="Peptidoglycan binding-like" evidence="3">
    <location>
        <begin position="1016"/>
        <end position="1057"/>
    </location>
</feature>